<dbReference type="PANTHER" id="PTHR38460:SF1">
    <property type="entry name" value="TAUTOMERASE YOLI-RELATED"/>
    <property type="match status" value="1"/>
</dbReference>
<comment type="caution">
    <text evidence="1">The sequence shown here is derived from an EMBL/GenBank/DDBJ whole genome shotgun (WGS) entry which is preliminary data.</text>
</comment>
<dbReference type="Gene3D" id="3.30.429.10">
    <property type="entry name" value="Macrophage Migration Inhibitory Factor"/>
    <property type="match status" value="1"/>
</dbReference>
<gene>
    <name evidence="2" type="ORF">J5227_05070</name>
    <name evidence="1" type="ORF">SC09_contig4orf00355</name>
</gene>
<protein>
    <submittedName>
        <fullName evidence="1 2">Tautomerase</fullName>
    </submittedName>
</protein>
<proteinExistence type="predicted"/>
<accession>A0A0D1IZW7</accession>
<dbReference type="Proteomes" id="UP000665181">
    <property type="component" value="Unassembled WGS sequence"/>
</dbReference>
<evidence type="ECO:0000313" key="1">
    <source>
        <dbReference type="EMBL" id="KIU05539.1"/>
    </source>
</evidence>
<dbReference type="PANTHER" id="PTHR38460">
    <property type="entry name" value="TAUTOMERASE YOLI-RELATED"/>
    <property type="match status" value="1"/>
</dbReference>
<dbReference type="Proteomes" id="UP000032247">
    <property type="component" value="Unassembled WGS sequence"/>
</dbReference>
<sequence>MPFVQIHLRSGRSEAWLQKLSRTIHQSMIEEINVPEDDYFQVIRQYEKSEFFYDPFYLQVERTDELIYIHFTLKQSRTTEQKKALYRSIASRIHSELGVIKEDVFIMLAGNQAEDWSFGNGRAQMIE</sequence>
<evidence type="ECO:0000313" key="3">
    <source>
        <dbReference type="Proteomes" id="UP000032247"/>
    </source>
</evidence>
<evidence type="ECO:0000313" key="2">
    <source>
        <dbReference type="EMBL" id="MBO3793706.1"/>
    </source>
</evidence>
<dbReference type="EMBL" id="JAGFPW010000002">
    <property type="protein sequence ID" value="MBO3793706.1"/>
    <property type="molecule type" value="Genomic_DNA"/>
</dbReference>
<reference evidence="2" key="2">
    <citation type="submission" date="2021-03" db="EMBL/GenBank/DDBJ databases">
        <title>Isolation of Bacillus subtilis from fermented food sample.</title>
        <authorList>
            <person name="Lakshmanan V."/>
            <person name="Athira K."/>
            <person name="Rajagopal K."/>
        </authorList>
    </citation>
    <scope>NUCLEOTIDE SEQUENCE</scope>
    <source>
        <strain evidence="2">S1</strain>
    </source>
</reference>
<dbReference type="EMBL" id="JXBC01000013">
    <property type="protein sequence ID" value="KIU05539.1"/>
    <property type="molecule type" value="Genomic_DNA"/>
</dbReference>
<dbReference type="Pfam" id="PF14552">
    <property type="entry name" value="Tautomerase_2"/>
    <property type="match status" value="1"/>
</dbReference>
<name>A0A0D1IZW7_BACIU</name>
<dbReference type="STRING" id="483913.AN935_16535"/>
<reference evidence="1 3" key="1">
    <citation type="submission" date="2014-12" db="EMBL/GenBank/DDBJ databases">
        <title>Comparative genome analysis of Bacillus coagulans HM-08, Clostridium butyricum HM-68, Bacillus subtilis HM-66 and Bacillus licheniformis BL-09.</title>
        <authorList>
            <person name="Zhang H."/>
        </authorList>
    </citation>
    <scope>NUCLEOTIDE SEQUENCE [LARGE SCALE GENOMIC DNA]</scope>
    <source>
        <strain evidence="1 3">HM-66</strain>
    </source>
</reference>
<dbReference type="SUPFAM" id="SSF55331">
    <property type="entry name" value="Tautomerase/MIF"/>
    <property type="match status" value="1"/>
</dbReference>
<dbReference type="AlphaFoldDB" id="A0A0D1IZW7"/>
<organism evidence="1 3">
    <name type="scientific">Bacillus subtilis</name>
    <dbReference type="NCBI Taxonomy" id="1423"/>
    <lineage>
        <taxon>Bacteria</taxon>
        <taxon>Bacillati</taxon>
        <taxon>Bacillota</taxon>
        <taxon>Bacilli</taxon>
        <taxon>Bacillales</taxon>
        <taxon>Bacillaceae</taxon>
        <taxon>Bacillus</taxon>
    </lineage>
</organism>
<dbReference type="RefSeq" id="WP_043858655.1">
    <property type="nucleotide sequence ID" value="NZ_CAJNQI010000005.1"/>
</dbReference>
<dbReference type="PATRIC" id="fig|1423.173.peg.4080"/>
<dbReference type="InterPro" id="IPR014347">
    <property type="entry name" value="Tautomerase/MIF_sf"/>
</dbReference>
<dbReference type="InterPro" id="IPR037479">
    <property type="entry name" value="Tauto_MSAD"/>
</dbReference>